<protein>
    <submittedName>
        <fullName evidence="3">Coiled-coil domain containing 78</fullName>
    </submittedName>
</protein>
<accession>M3YWX1</accession>
<dbReference type="InterPro" id="IPR039873">
    <property type="entry name" value="CCDC78"/>
</dbReference>
<gene>
    <name evidence="3" type="primary">CCDC78</name>
</gene>
<dbReference type="PANTHER" id="PTHR22106">
    <property type="entry name" value="COILED-COIL DOMAIN-CONTAINING PROTEIN 78"/>
    <property type="match status" value="1"/>
</dbReference>
<reference evidence="3" key="1">
    <citation type="submission" date="2024-06" db="UniProtKB">
        <authorList>
            <consortium name="Ensembl"/>
        </authorList>
    </citation>
    <scope>IDENTIFICATION</scope>
</reference>
<dbReference type="eggNOG" id="ENOG502R5JQ">
    <property type="taxonomic scope" value="Eukaryota"/>
</dbReference>
<sequence>KTELPSDPELSEQRRLQISKELVDLQISAHHVQEQHEAELFELKSEVLRLESRVLELELHGDRIAPQEAALGHRHELARGLQHKAWEQGHSIHHRPQVAVSAWLGGSQAEVQQRDSLLQAQPEDFLSPKDEEQKLPRVVLGLARNPEPVHLQGEWTRTLEEQKAQRQALETRVADLGRRLQEARDEARTAGQQLAIQAMVLSACQGQLRQAEAENAQLQLQLKKLNEEYALHLQRCARAVAEYANRTSQEPAAAALRTFLETTLEHIRAAHRSREQQLARAARAYRKRLSDLSRRHEELLATRSVQQVLADSSEASGTPKATFDAATLHLEPRSLHLVTELSHPEDQARQETKLWKLEAQKGPSEASLGVRDPQGQEAASWAQVHQKLQDFSCGTQVELERERAQLLVRATMAEEQLSELQEYVDQHLGSRYKQEILRLRKLMGTQDAGGVGTTPP</sequence>
<dbReference type="GeneTree" id="ENSGT00390000013678"/>
<dbReference type="STRING" id="9669.ENSMPUP00000015831"/>
<dbReference type="Ensembl" id="ENSMPUT00000016072.1">
    <property type="protein sequence ID" value="ENSMPUP00000015831.1"/>
    <property type="gene ID" value="ENSMPUG00000015936.1"/>
</dbReference>
<evidence type="ECO:0000256" key="1">
    <source>
        <dbReference type="SAM" id="Coils"/>
    </source>
</evidence>
<feature type="domain" description="DUF4472" evidence="2">
    <location>
        <begin position="11"/>
        <end position="99"/>
    </location>
</feature>
<evidence type="ECO:0000259" key="2">
    <source>
        <dbReference type="Pfam" id="PF14739"/>
    </source>
</evidence>
<dbReference type="EMBL" id="AEYP01027888">
    <property type="status" value="NOT_ANNOTATED_CDS"/>
    <property type="molecule type" value="Genomic_DNA"/>
</dbReference>
<dbReference type="PANTHER" id="PTHR22106:SF5">
    <property type="entry name" value="COILED-COIL DOMAIN-CONTAINING PROTEIN 78"/>
    <property type="match status" value="1"/>
</dbReference>
<keyword evidence="1" id="KW-0175">Coiled coil</keyword>
<feature type="coiled-coil region" evidence="1">
    <location>
        <begin position="275"/>
        <end position="302"/>
    </location>
</feature>
<dbReference type="Pfam" id="PF14739">
    <property type="entry name" value="DUF4472"/>
    <property type="match status" value="1"/>
</dbReference>
<dbReference type="InterPro" id="IPR029329">
    <property type="entry name" value="DUF4472"/>
</dbReference>
<evidence type="ECO:0000313" key="3">
    <source>
        <dbReference type="Ensembl" id="ENSMPUP00000015831.1"/>
    </source>
</evidence>
<name>M3YWX1_MUSPF</name>
<dbReference type="OMA" id="WAGTSKK"/>
<dbReference type="InParanoid" id="M3YWX1"/>
<organism evidence="3">
    <name type="scientific">Mustela putorius furo</name>
    <name type="common">European domestic ferret</name>
    <name type="synonym">Mustela furo</name>
    <dbReference type="NCBI Taxonomy" id="9669"/>
    <lineage>
        <taxon>Eukaryota</taxon>
        <taxon>Metazoa</taxon>
        <taxon>Chordata</taxon>
        <taxon>Craniata</taxon>
        <taxon>Vertebrata</taxon>
        <taxon>Euteleostomi</taxon>
        <taxon>Mammalia</taxon>
        <taxon>Eutheria</taxon>
        <taxon>Laurasiatheria</taxon>
        <taxon>Carnivora</taxon>
        <taxon>Caniformia</taxon>
        <taxon>Musteloidea</taxon>
        <taxon>Mustelidae</taxon>
        <taxon>Mustelinae</taxon>
        <taxon>Mustela</taxon>
    </lineage>
</organism>
<dbReference type="GO" id="GO:0005737">
    <property type="term" value="C:cytoplasm"/>
    <property type="evidence" value="ECO:0007669"/>
    <property type="project" value="Ensembl"/>
</dbReference>
<dbReference type="AlphaFoldDB" id="M3YWX1"/>
<dbReference type="HOGENOM" id="CLU_032909_1_1_1"/>
<feature type="coiled-coil region" evidence="1">
    <location>
        <begin position="159"/>
        <end position="242"/>
    </location>
</feature>
<proteinExistence type="predicted"/>